<evidence type="ECO:0000256" key="6">
    <source>
        <dbReference type="PROSITE-ProRule" id="PRU01373"/>
    </source>
</evidence>
<sequence length="157" mass="17579">MFRSKVMLFLVLLIVPYGTYSAQTNAAPLEDTVSMIIDKSSHTLTVYVNEDPVYVFQVATGRRNLTPEGQFSISNKIKNPWYLRKNIPGGDKRNPLGTRWLGLSVPNTGGYTYGIHGTNNPYSIGGSVSSGCIRMRNRDVEWLYRHIPVGTPVTIRE</sequence>
<keyword evidence="7" id="KW-0732">Signal</keyword>
<dbReference type="Proteomes" id="UP001589776">
    <property type="component" value="Unassembled WGS sequence"/>
</dbReference>
<dbReference type="SUPFAM" id="SSF141523">
    <property type="entry name" value="L,D-transpeptidase catalytic domain-like"/>
    <property type="match status" value="1"/>
</dbReference>
<feature type="signal peptide" evidence="7">
    <location>
        <begin position="1"/>
        <end position="26"/>
    </location>
</feature>
<dbReference type="PANTHER" id="PTHR30582">
    <property type="entry name" value="L,D-TRANSPEPTIDASE"/>
    <property type="match status" value="1"/>
</dbReference>
<keyword evidence="4 6" id="KW-0573">Peptidoglycan synthesis</keyword>
<protein>
    <submittedName>
        <fullName evidence="9">L,D-transpeptidase</fullName>
        <ecNumber evidence="9">2.3.2.-</ecNumber>
    </submittedName>
</protein>
<organism evidence="9 10">
    <name type="scientific">Paenibacillus chartarius</name>
    <dbReference type="NCBI Taxonomy" id="747481"/>
    <lineage>
        <taxon>Bacteria</taxon>
        <taxon>Bacillati</taxon>
        <taxon>Bacillota</taxon>
        <taxon>Bacilli</taxon>
        <taxon>Bacillales</taxon>
        <taxon>Paenibacillaceae</taxon>
        <taxon>Paenibacillus</taxon>
    </lineage>
</organism>
<dbReference type="InterPro" id="IPR005490">
    <property type="entry name" value="LD_TPept_cat_dom"/>
</dbReference>
<name>A0ABV6DE55_9BACL</name>
<feature type="domain" description="L,D-TPase catalytic" evidence="8">
    <location>
        <begin position="33"/>
        <end position="156"/>
    </location>
</feature>
<accession>A0ABV6DE55</accession>
<comment type="pathway">
    <text evidence="1 6">Cell wall biogenesis; peptidoglycan biosynthesis.</text>
</comment>
<evidence type="ECO:0000259" key="8">
    <source>
        <dbReference type="PROSITE" id="PS52029"/>
    </source>
</evidence>
<keyword evidence="2 9" id="KW-0808">Transferase</keyword>
<evidence type="ECO:0000313" key="10">
    <source>
        <dbReference type="Proteomes" id="UP001589776"/>
    </source>
</evidence>
<keyword evidence="3 6" id="KW-0133">Cell shape</keyword>
<comment type="caution">
    <text evidence="9">The sequence shown here is derived from an EMBL/GenBank/DDBJ whole genome shotgun (WGS) entry which is preliminary data.</text>
</comment>
<dbReference type="EC" id="2.3.2.-" evidence="9"/>
<dbReference type="CDD" id="cd16913">
    <property type="entry name" value="YkuD_like"/>
    <property type="match status" value="1"/>
</dbReference>
<feature type="chain" id="PRO_5046479834" evidence="7">
    <location>
        <begin position="27"/>
        <end position="157"/>
    </location>
</feature>
<reference evidence="9 10" key="1">
    <citation type="submission" date="2024-09" db="EMBL/GenBank/DDBJ databases">
        <authorList>
            <person name="Sun Q."/>
            <person name="Mori K."/>
        </authorList>
    </citation>
    <scope>NUCLEOTIDE SEQUENCE [LARGE SCALE GENOMIC DNA]</scope>
    <source>
        <strain evidence="9 10">CCM 7759</strain>
    </source>
</reference>
<dbReference type="PANTHER" id="PTHR30582:SF4">
    <property type="entry name" value="L,D-TRANSPEPTIDASE YQJB-RELATED"/>
    <property type="match status" value="1"/>
</dbReference>
<dbReference type="InterPro" id="IPR038063">
    <property type="entry name" value="Transpep_catalytic_dom"/>
</dbReference>
<evidence type="ECO:0000256" key="5">
    <source>
        <dbReference type="ARBA" id="ARBA00023316"/>
    </source>
</evidence>
<evidence type="ECO:0000256" key="1">
    <source>
        <dbReference type="ARBA" id="ARBA00004752"/>
    </source>
</evidence>
<keyword evidence="10" id="KW-1185">Reference proteome</keyword>
<evidence type="ECO:0000313" key="9">
    <source>
        <dbReference type="EMBL" id="MFC0210921.1"/>
    </source>
</evidence>
<evidence type="ECO:0000256" key="2">
    <source>
        <dbReference type="ARBA" id="ARBA00022679"/>
    </source>
</evidence>
<gene>
    <name evidence="9" type="ORF">ACFFK0_00400</name>
</gene>
<feature type="active site" description="Proton donor/acceptor" evidence="6">
    <location>
        <position position="116"/>
    </location>
</feature>
<keyword evidence="9" id="KW-0012">Acyltransferase</keyword>
<dbReference type="InterPro" id="IPR050979">
    <property type="entry name" value="LD-transpeptidase"/>
</dbReference>
<dbReference type="RefSeq" id="WP_377467503.1">
    <property type="nucleotide sequence ID" value="NZ_JBHLWN010000002.1"/>
</dbReference>
<dbReference type="PROSITE" id="PS52029">
    <property type="entry name" value="LD_TPASE"/>
    <property type="match status" value="1"/>
</dbReference>
<evidence type="ECO:0000256" key="7">
    <source>
        <dbReference type="SAM" id="SignalP"/>
    </source>
</evidence>
<dbReference type="Gene3D" id="2.40.440.10">
    <property type="entry name" value="L,D-transpeptidase catalytic domain-like"/>
    <property type="match status" value="1"/>
</dbReference>
<evidence type="ECO:0000256" key="4">
    <source>
        <dbReference type="ARBA" id="ARBA00022984"/>
    </source>
</evidence>
<keyword evidence="5 6" id="KW-0961">Cell wall biogenesis/degradation</keyword>
<dbReference type="GO" id="GO:0016746">
    <property type="term" value="F:acyltransferase activity"/>
    <property type="evidence" value="ECO:0007669"/>
    <property type="project" value="UniProtKB-KW"/>
</dbReference>
<feature type="active site" description="Nucleophile" evidence="6">
    <location>
        <position position="132"/>
    </location>
</feature>
<dbReference type="Pfam" id="PF03734">
    <property type="entry name" value="YkuD"/>
    <property type="match status" value="1"/>
</dbReference>
<proteinExistence type="predicted"/>
<evidence type="ECO:0000256" key="3">
    <source>
        <dbReference type="ARBA" id="ARBA00022960"/>
    </source>
</evidence>
<dbReference type="EMBL" id="JBHLWN010000002">
    <property type="protein sequence ID" value="MFC0210921.1"/>
    <property type="molecule type" value="Genomic_DNA"/>
</dbReference>